<keyword evidence="3" id="KW-1185">Reference proteome</keyword>
<reference evidence="2" key="1">
    <citation type="journal article" date="2023" name="PhytoFront">
        <title>Draft Genome Resources of Seven Strains of Tilletia horrida, Causal Agent of Kernel Smut of Rice.</title>
        <authorList>
            <person name="Khanal S."/>
            <person name="Antony Babu S."/>
            <person name="Zhou X.G."/>
        </authorList>
    </citation>
    <scope>NUCLEOTIDE SEQUENCE</scope>
    <source>
        <strain evidence="2">TX6</strain>
    </source>
</reference>
<dbReference type="Proteomes" id="UP001176517">
    <property type="component" value="Unassembled WGS sequence"/>
</dbReference>
<accession>A0AAN6GMN3</accession>
<dbReference type="EC" id="3.4.22.68" evidence="2"/>
<evidence type="ECO:0000256" key="1">
    <source>
        <dbReference type="SAM" id="MobiDB-lite"/>
    </source>
</evidence>
<dbReference type="InterPro" id="IPR038765">
    <property type="entry name" value="Papain-like_cys_pep_sf"/>
</dbReference>
<dbReference type="AlphaFoldDB" id="A0AAN6GMN3"/>
<keyword evidence="2" id="KW-0378">Hydrolase</keyword>
<name>A0AAN6GMN3_9BASI</name>
<dbReference type="SUPFAM" id="SSF54001">
    <property type="entry name" value="Cysteine proteinases"/>
    <property type="match status" value="1"/>
</dbReference>
<sequence length="353" mass="39782">MAINIDLAQISLERVVDSIHFEGTAFEALGADLKACAEIGYVSARVVEWGLAREFTNNSWHATEATHPNPAPKAIFLSTNLAYNLRQNPDKADGTGRTPSQFNPFKYDLLFVPCHDRGHWNLAVVIKPWRLIRSLAESKETITPPEFRLSRESGRPPASKKIKVRHDGSPAALSPDGRRISLLDLAKAEASLYALPTVGDGLSNTVPVILWLDSQRVGMYKEDANNIGRWLQRAALRLYSEEVRDQYQLMWADGDVRTRNAISTRLPMPTFMRVTVPNQGETLDCAFYVVHFAGHVLRKYSEIWPLIETEFVTKQAPPQDVVDRVWNAEAAKTLRRRFYNVLRLLYAGEGAEP</sequence>
<dbReference type="EMBL" id="JAPDMZ010000258">
    <property type="protein sequence ID" value="KAK0544862.1"/>
    <property type="molecule type" value="Genomic_DNA"/>
</dbReference>
<evidence type="ECO:0000313" key="3">
    <source>
        <dbReference type="Proteomes" id="UP001176517"/>
    </source>
</evidence>
<gene>
    <name evidence="2" type="primary">SENP7</name>
    <name evidence="2" type="ORF">OC846_005894</name>
</gene>
<protein>
    <submittedName>
        <fullName evidence="2">Adenylate cyclase-modulating G-protein coupled receptor signaling pathway</fullName>
        <ecNumber evidence="2">3.4.22.68</ecNumber>
    </submittedName>
</protein>
<dbReference type="Gene3D" id="3.40.395.10">
    <property type="entry name" value="Adenoviral Proteinase, Chain A"/>
    <property type="match status" value="1"/>
</dbReference>
<comment type="caution">
    <text evidence="2">The sequence shown here is derived from an EMBL/GenBank/DDBJ whole genome shotgun (WGS) entry which is preliminary data.</text>
</comment>
<proteinExistence type="predicted"/>
<evidence type="ECO:0000313" key="2">
    <source>
        <dbReference type="EMBL" id="KAK0544862.1"/>
    </source>
</evidence>
<organism evidence="2 3">
    <name type="scientific">Tilletia horrida</name>
    <dbReference type="NCBI Taxonomy" id="155126"/>
    <lineage>
        <taxon>Eukaryota</taxon>
        <taxon>Fungi</taxon>
        <taxon>Dikarya</taxon>
        <taxon>Basidiomycota</taxon>
        <taxon>Ustilaginomycotina</taxon>
        <taxon>Exobasidiomycetes</taxon>
        <taxon>Tilletiales</taxon>
        <taxon>Tilletiaceae</taxon>
        <taxon>Tilletia</taxon>
    </lineage>
</organism>
<feature type="region of interest" description="Disordered" evidence="1">
    <location>
        <begin position="146"/>
        <end position="171"/>
    </location>
</feature>
<dbReference type="GO" id="GO:0016787">
    <property type="term" value="F:hydrolase activity"/>
    <property type="evidence" value="ECO:0007669"/>
    <property type="project" value="UniProtKB-KW"/>
</dbReference>
<keyword evidence="2" id="KW-0675">Receptor</keyword>